<proteinExistence type="predicted"/>
<dbReference type="Proteomes" id="UP000719766">
    <property type="component" value="Unassembled WGS sequence"/>
</dbReference>
<dbReference type="GeneID" id="64590939"/>
<evidence type="ECO:0000259" key="2">
    <source>
        <dbReference type="PROSITE" id="PS50003"/>
    </source>
</evidence>
<feature type="region of interest" description="Disordered" evidence="1">
    <location>
        <begin position="433"/>
        <end position="480"/>
    </location>
</feature>
<protein>
    <recommendedName>
        <fullName evidence="2">PH domain-containing protein</fullName>
    </recommendedName>
</protein>
<dbReference type="OrthoDB" id="2261329at2759"/>
<accession>A0A9P7J4U6</accession>
<feature type="compositionally biased region" description="Low complexity" evidence="1">
    <location>
        <begin position="438"/>
        <end position="472"/>
    </location>
</feature>
<reference evidence="3" key="1">
    <citation type="journal article" date="2020" name="New Phytol.">
        <title>Comparative genomics reveals dynamic genome evolution in host specialist ectomycorrhizal fungi.</title>
        <authorList>
            <person name="Lofgren L.A."/>
            <person name="Nguyen N.H."/>
            <person name="Vilgalys R."/>
            <person name="Ruytinx J."/>
            <person name="Liao H.L."/>
            <person name="Branco S."/>
            <person name="Kuo A."/>
            <person name="LaButti K."/>
            <person name="Lipzen A."/>
            <person name="Andreopoulos W."/>
            <person name="Pangilinan J."/>
            <person name="Riley R."/>
            <person name="Hundley H."/>
            <person name="Na H."/>
            <person name="Barry K."/>
            <person name="Grigoriev I.V."/>
            <person name="Stajich J.E."/>
            <person name="Kennedy P.G."/>
        </authorList>
    </citation>
    <scope>NUCLEOTIDE SEQUENCE</scope>
    <source>
        <strain evidence="3">S12</strain>
    </source>
</reference>
<evidence type="ECO:0000313" key="3">
    <source>
        <dbReference type="EMBL" id="KAG1802849.1"/>
    </source>
</evidence>
<feature type="compositionally biased region" description="Low complexity" evidence="1">
    <location>
        <begin position="297"/>
        <end position="339"/>
    </location>
</feature>
<evidence type="ECO:0000256" key="1">
    <source>
        <dbReference type="SAM" id="MobiDB-lite"/>
    </source>
</evidence>
<organism evidence="3 4">
    <name type="scientific">Suillus plorans</name>
    <dbReference type="NCBI Taxonomy" id="116603"/>
    <lineage>
        <taxon>Eukaryota</taxon>
        <taxon>Fungi</taxon>
        <taxon>Dikarya</taxon>
        <taxon>Basidiomycota</taxon>
        <taxon>Agaricomycotina</taxon>
        <taxon>Agaricomycetes</taxon>
        <taxon>Agaricomycetidae</taxon>
        <taxon>Boletales</taxon>
        <taxon>Suillineae</taxon>
        <taxon>Suillaceae</taxon>
        <taxon>Suillus</taxon>
    </lineage>
</organism>
<gene>
    <name evidence="3" type="ORF">HD556DRAFT_1227648</name>
</gene>
<keyword evidence="4" id="KW-1185">Reference proteome</keyword>
<dbReference type="CDD" id="cd00821">
    <property type="entry name" value="PH"/>
    <property type="match status" value="1"/>
</dbReference>
<dbReference type="SMART" id="SM00233">
    <property type="entry name" value="PH"/>
    <property type="match status" value="1"/>
</dbReference>
<dbReference type="PROSITE" id="PS50003">
    <property type="entry name" value="PH_DOMAIN"/>
    <property type="match status" value="1"/>
</dbReference>
<dbReference type="Gene3D" id="2.30.29.30">
    <property type="entry name" value="Pleckstrin-homology domain (PH domain)/Phosphotyrosine-binding domain (PTB)"/>
    <property type="match status" value="1"/>
</dbReference>
<comment type="caution">
    <text evidence="3">The sequence shown here is derived from an EMBL/GenBank/DDBJ whole genome shotgun (WGS) entry which is preliminary data.</text>
</comment>
<name>A0A9P7J4U6_9AGAM</name>
<dbReference type="Pfam" id="PF00169">
    <property type="entry name" value="PH"/>
    <property type="match status" value="1"/>
</dbReference>
<feature type="region of interest" description="Disordered" evidence="1">
    <location>
        <begin position="50"/>
        <end position="78"/>
    </location>
</feature>
<feature type="region of interest" description="Disordered" evidence="1">
    <location>
        <begin position="287"/>
        <end position="376"/>
    </location>
</feature>
<feature type="compositionally biased region" description="Pro residues" evidence="1">
    <location>
        <begin position="356"/>
        <end position="373"/>
    </location>
</feature>
<dbReference type="AlphaFoldDB" id="A0A9P7J4U6"/>
<dbReference type="SUPFAM" id="SSF50729">
    <property type="entry name" value="PH domain-like"/>
    <property type="match status" value="1"/>
</dbReference>
<dbReference type="InterPro" id="IPR001849">
    <property type="entry name" value="PH_domain"/>
</dbReference>
<dbReference type="RefSeq" id="XP_041165746.1">
    <property type="nucleotide sequence ID" value="XM_041297175.1"/>
</dbReference>
<evidence type="ECO:0000313" key="4">
    <source>
        <dbReference type="Proteomes" id="UP000719766"/>
    </source>
</evidence>
<sequence length="936" mass="103072">MDLASRPVLNHDQSYRADAGSDYFSHNHPTVQRCQSAKQLIDRYESILQEPSTARRPPSAARFHGVSSSRSIGKGKRRSLSASLRNFLSVFQKGRKGKDGDDQEEDIPTVVVDAPSMAQIPSMYTESAPLPRDTGSMTLSAGKVSARHSGALLYLSMPSSSTTSPILPTWTSCDVTLHTLHILITWYTTHGNPPTHVLPLDGCTDVRSISMNRLDPDEKALLPTSTDQSEPKVFELLFEGRRREKFAASSSQERARWVSAIWDTLLQRQSQGTTRVQALTIRTNLERKGQEYLQPPSASEYPSSEYTSSSGVESETSLTTEQSLPPTPSSKSPLSTQSPARFSLHDSPRNRSPMSLLPPRPPSQISPWSPSPKSPSIAKLGNLSVVTQRLAQIDQTSSPGSASSDSIMPHLQGAQTIRPMRARRAFAEIHKIKDESFSSDSPLSSGGPSPQPRSPTSIETYSSRSRSAFARSGTSLTPAPTLPETLRVLVEGLPIQSPSPSTVDKDLQVVPITDSIKEAAAMTLDQTIGISEQIAVLQHDIRHLPSELAPLLADTTRQSSTEAKEAITSAIQALVARVEEIQQQGSSSTVQLQGNSILKILDVIQTQLKSSLPRVLEKLDTIHDNQEREMSTSHANITMKNLRPPFSTPTSPADGSKACLNVDLSDIYAKMNELALLYKTGNTPSSTTVGSPRKNGEPPEKLAHDLLDDKVRLFSITRFHWLNFHKLKAVLDYLNVDEEQKKVQLEQQADSVRYLNELNSWLDAFVSTGTTQIQVVATGVEQICKQLGISTSEELSSTNLSGQVQQLLEAARSQVHNEEDLRSTVHELIQVVQEHLTHGDERRKALELTEEIRGERLRFVEAMKEATAINVQGAFSLSHVEHFKAELGREVAVMTQDVGRLHKEKQAIEQQIADLFAFYSKQKQESEVCPVDLLLA</sequence>
<dbReference type="InterPro" id="IPR011993">
    <property type="entry name" value="PH-like_dom_sf"/>
</dbReference>
<dbReference type="EMBL" id="JABBWE010000005">
    <property type="protein sequence ID" value="KAG1802849.1"/>
    <property type="molecule type" value="Genomic_DNA"/>
</dbReference>
<feature type="domain" description="PH" evidence="2">
    <location>
        <begin position="145"/>
        <end position="266"/>
    </location>
</feature>